<evidence type="ECO:0000256" key="1">
    <source>
        <dbReference type="SAM" id="MobiDB-lite"/>
    </source>
</evidence>
<reference evidence="3" key="1">
    <citation type="journal article" date="2021" name="Proc. Natl. Acad. Sci. U.S.A.">
        <title>Three genomes in the algal genus Volvox reveal the fate of a haploid sex-determining region after a transition to homothallism.</title>
        <authorList>
            <person name="Yamamoto K."/>
            <person name="Hamaji T."/>
            <person name="Kawai-Toyooka H."/>
            <person name="Matsuzaki R."/>
            <person name="Takahashi F."/>
            <person name="Nishimura Y."/>
            <person name="Kawachi M."/>
            <person name="Noguchi H."/>
            <person name="Minakuchi Y."/>
            <person name="Umen J.G."/>
            <person name="Toyoda A."/>
            <person name="Nozaki H."/>
        </authorList>
    </citation>
    <scope>NUCLEOTIDE SEQUENCE</scope>
    <source>
        <strain evidence="3">NIES-3780</strain>
    </source>
</reference>
<name>A0A8J4BNI0_9CHLO</name>
<feature type="region of interest" description="Disordered" evidence="1">
    <location>
        <begin position="639"/>
        <end position="712"/>
    </location>
</feature>
<protein>
    <recommendedName>
        <fullName evidence="2">RAP domain-containing protein</fullName>
    </recommendedName>
</protein>
<accession>A0A8J4BNI0</accession>
<evidence type="ECO:0000313" key="3">
    <source>
        <dbReference type="EMBL" id="GIL62253.1"/>
    </source>
</evidence>
<dbReference type="PROSITE" id="PS51286">
    <property type="entry name" value="RAP"/>
    <property type="match status" value="1"/>
</dbReference>
<keyword evidence="4" id="KW-1185">Reference proteome</keyword>
<evidence type="ECO:0000313" key="4">
    <source>
        <dbReference type="Proteomes" id="UP000747399"/>
    </source>
</evidence>
<feature type="compositionally biased region" description="Basic residues" evidence="1">
    <location>
        <begin position="57"/>
        <end position="67"/>
    </location>
</feature>
<evidence type="ECO:0000259" key="2">
    <source>
        <dbReference type="PROSITE" id="PS51286"/>
    </source>
</evidence>
<feature type="domain" description="RAP" evidence="2">
    <location>
        <begin position="778"/>
        <end position="836"/>
    </location>
</feature>
<dbReference type="Proteomes" id="UP000747399">
    <property type="component" value="Unassembled WGS sequence"/>
</dbReference>
<feature type="region of interest" description="Disordered" evidence="1">
    <location>
        <begin position="47"/>
        <end position="137"/>
    </location>
</feature>
<sequence length="850" mass="90868">MWTFCNIHPLDLTWINKGRTFLQGKARSATVSCKSIENNATTCSLSDKASANLNRPPKPKAARPKKQKPSESAGLASHARFKRTPDSSASPSEVHRTSTNTKPTPPAREAHSVGGLKRRASSSAPGSTAGIPEPELPSDHHLLAAARLAALDPDDLVSALQGGRYRSSTTHPPSGTLLRASHHHADTAAGDPIRITPALLLATCKELRRRLLLDRNFRPAHIAQIIELLATRCGDREEGNEAAAVAGDLLLRHRGCSQGLQAAQRSTEQIELARLLPRLIPALVSLEFADKRAWEAIFRVMHSNMDTYTGTEVAALVPALVELDSVIMPDGSSSSSSSSSSGGSITGFGSQQLQRPAMHLRLQVLARDGGATGDATAALLLWLVASSLKQVEVDQVVALTRRALLQGDLSPSGLCRLLRATALLGNRLVESATEAMDLLQRHESSLMALLAQRLADQAAAGRLRTHEFTDAAQSFTRIRYLHPSFVVELAAATAQGLRAGALKRRDVTVALYTCAYFGLQEAAVGDLFAAAAVSLEHRLEADDFPALVLAHLAWSYAIAGGCGQLPQRGRNREVVERFLQKLVAALQSRVGMKGVRPPAEVSGLLRFALQIWSATHPSLAQPVLLEAVGLRQHLHGQREGQLSASAASLVDGGARSDRSGSTAGAGAAARTISNVSPSSNNRSSSGRDGGGSGNGHHGSCTRDVESSSSSIDIKSKKDRSVAAAAAATAASLLEPTFVSELQKDVYRQLRALGYKPLMEERVSCWTVDILFSLRGHRVAVEVDGPTHFTTSRPYHSLGASLARDTSLRKLGLVVVPISFKDYETLSQARRGEYLRTRVELAVKEAETEAL</sequence>
<feature type="compositionally biased region" description="Polar residues" evidence="1">
    <location>
        <begin position="86"/>
        <end position="102"/>
    </location>
</feature>
<dbReference type="SMART" id="SM00952">
    <property type="entry name" value="RAP"/>
    <property type="match status" value="1"/>
</dbReference>
<dbReference type="InterPro" id="IPR013584">
    <property type="entry name" value="RAP"/>
</dbReference>
<feature type="compositionally biased region" description="Low complexity" evidence="1">
    <location>
        <begin position="659"/>
        <end position="686"/>
    </location>
</feature>
<feature type="compositionally biased region" description="Gly residues" evidence="1">
    <location>
        <begin position="687"/>
        <end position="696"/>
    </location>
</feature>
<dbReference type="EMBL" id="BNCO01000050">
    <property type="protein sequence ID" value="GIL62253.1"/>
    <property type="molecule type" value="Genomic_DNA"/>
</dbReference>
<dbReference type="AlphaFoldDB" id="A0A8J4BNI0"/>
<proteinExistence type="predicted"/>
<gene>
    <name evidence="3" type="ORF">Vafri_16550</name>
</gene>
<comment type="caution">
    <text evidence="3">The sequence shown here is derived from an EMBL/GenBank/DDBJ whole genome shotgun (WGS) entry which is preliminary data.</text>
</comment>
<organism evidence="3 4">
    <name type="scientific">Volvox africanus</name>
    <dbReference type="NCBI Taxonomy" id="51714"/>
    <lineage>
        <taxon>Eukaryota</taxon>
        <taxon>Viridiplantae</taxon>
        <taxon>Chlorophyta</taxon>
        <taxon>core chlorophytes</taxon>
        <taxon>Chlorophyceae</taxon>
        <taxon>CS clade</taxon>
        <taxon>Chlamydomonadales</taxon>
        <taxon>Volvocaceae</taxon>
        <taxon>Volvox</taxon>
    </lineage>
</organism>